<dbReference type="SUPFAM" id="SSF50814">
    <property type="entry name" value="Lipocalins"/>
    <property type="match status" value="1"/>
</dbReference>
<gene>
    <name evidence="2" type="ORF">ACFFJD_00240</name>
</gene>
<dbReference type="InterPro" id="IPR045165">
    <property type="entry name" value="Nitrobindin"/>
</dbReference>
<reference evidence="2 3" key="1">
    <citation type="submission" date="2024-09" db="EMBL/GenBank/DDBJ databases">
        <authorList>
            <person name="Sun Q."/>
            <person name="Mori K."/>
        </authorList>
    </citation>
    <scope>NUCLEOTIDE SEQUENCE [LARGE SCALE GENOMIC DNA]</scope>
    <source>
        <strain evidence="2 3">CCM 7957</strain>
    </source>
</reference>
<evidence type="ECO:0000313" key="2">
    <source>
        <dbReference type="EMBL" id="MFC0313286.1"/>
    </source>
</evidence>
<dbReference type="EMBL" id="JBHLWV010000001">
    <property type="protein sequence ID" value="MFC0313286.1"/>
    <property type="molecule type" value="Genomic_DNA"/>
</dbReference>
<dbReference type="PANTHER" id="PTHR15854">
    <property type="entry name" value="THAP4 PROTEIN"/>
    <property type="match status" value="1"/>
</dbReference>
<feature type="domain" description="THAP4-like heme-binding" evidence="1">
    <location>
        <begin position="19"/>
        <end position="163"/>
    </location>
</feature>
<dbReference type="Proteomes" id="UP001589783">
    <property type="component" value="Unassembled WGS sequence"/>
</dbReference>
<dbReference type="Pfam" id="PF08768">
    <property type="entry name" value="THAP4_heme-bd"/>
    <property type="match status" value="1"/>
</dbReference>
<dbReference type="CDD" id="cd07828">
    <property type="entry name" value="lipocalin_heme-bd-THAP4-like"/>
    <property type="match status" value="1"/>
</dbReference>
<sequence length="165" mass="18338">MADSEQPRSSQPVPRSDDPLAAFAGTWRGTGEGHYPTIADFTYTEEIELSPVPGKPFLFYRSRTRAGDDGRPLHTETGYLRPTGDAVELLITQPTGFVEIHRATEADGVLDFAEILLGASHDAKDVHAVRRRFVVAGDTLSYDMWMAFADVPMTHHLRAELRRAQ</sequence>
<organism evidence="2 3">
    <name type="scientific">Gordonia phosphorivorans</name>
    <dbReference type="NCBI Taxonomy" id="1056982"/>
    <lineage>
        <taxon>Bacteria</taxon>
        <taxon>Bacillati</taxon>
        <taxon>Actinomycetota</taxon>
        <taxon>Actinomycetes</taxon>
        <taxon>Mycobacteriales</taxon>
        <taxon>Gordoniaceae</taxon>
        <taxon>Gordonia</taxon>
    </lineage>
</organism>
<dbReference type="InterPro" id="IPR012674">
    <property type="entry name" value="Calycin"/>
</dbReference>
<protein>
    <submittedName>
        <fullName evidence="2">FABP family protein</fullName>
    </submittedName>
</protein>
<dbReference type="InterPro" id="IPR014878">
    <property type="entry name" value="THAP4-like_heme-bd"/>
</dbReference>
<keyword evidence="3" id="KW-1185">Reference proteome</keyword>
<proteinExistence type="predicted"/>
<evidence type="ECO:0000259" key="1">
    <source>
        <dbReference type="Pfam" id="PF08768"/>
    </source>
</evidence>
<dbReference type="Gene3D" id="2.40.128.20">
    <property type="match status" value="1"/>
</dbReference>
<evidence type="ECO:0000313" key="3">
    <source>
        <dbReference type="Proteomes" id="UP001589783"/>
    </source>
</evidence>
<dbReference type="RefSeq" id="WP_382359138.1">
    <property type="nucleotide sequence ID" value="NZ_JBHLWV010000001.1"/>
</dbReference>
<dbReference type="PANTHER" id="PTHR15854:SF4">
    <property type="entry name" value="PEROXYNITRITE ISOMERASE THAP4"/>
    <property type="match status" value="1"/>
</dbReference>
<name>A0ABV6H3I9_9ACTN</name>
<comment type="caution">
    <text evidence="2">The sequence shown here is derived from an EMBL/GenBank/DDBJ whole genome shotgun (WGS) entry which is preliminary data.</text>
</comment>
<accession>A0ABV6H3I9</accession>